<dbReference type="PATRIC" id="fig|1389415.4.peg.4662"/>
<gene>
    <name evidence="1" type="ORF">O185_23325</name>
</gene>
<proteinExistence type="predicted"/>
<organism evidence="1 2">
    <name type="scientific">Photorhabdus temperata J3</name>
    <dbReference type="NCBI Taxonomy" id="1389415"/>
    <lineage>
        <taxon>Bacteria</taxon>
        <taxon>Pseudomonadati</taxon>
        <taxon>Pseudomonadota</taxon>
        <taxon>Gammaproteobacteria</taxon>
        <taxon>Enterobacterales</taxon>
        <taxon>Morganellaceae</taxon>
        <taxon>Photorhabdus</taxon>
    </lineage>
</organism>
<evidence type="ECO:0000313" key="1">
    <source>
        <dbReference type="EMBL" id="ERT10714.1"/>
    </source>
</evidence>
<evidence type="ECO:0000313" key="2">
    <source>
        <dbReference type="Proteomes" id="UP000017133"/>
    </source>
</evidence>
<dbReference type="Proteomes" id="UP000017133">
    <property type="component" value="Unassembled WGS sequence"/>
</dbReference>
<keyword evidence="2" id="KW-1185">Reference proteome</keyword>
<protein>
    <submittedName>
        <fullName evidence="1">Uncharacterized protein</fullName>
    </submittedName>
</protein>
<reference evidence="1 2" key="1">
    <citation type="submission" date="2013-10" db="EMBL/GenBank/DDBJ databases">
        <title>Whole Genome Shotgun Sequence of Photorhabdus temperata J3.</title>
        <authorList>
            <person name="Park G.-S."/>
            <person name="Hong S.-J."/>
            <person name="Shin J.-H."/>
        </authorList>
    </citation>
    <scope>NUCLEOTIDE SEQUENCE [LARGE SCALE GENOMIC DNA]</scope>
    <source>
        <strain evidence="1 2">J3</strain>
    </source>
</reference>
<dbReference type="EMBL" id="AXDT01000276">
    <property type="protein sequence ID" value="ERT10714.1"/>
    <property type="molecule type" value="Genomic_DNA"/>
</dbReference>
<accession>U7QRW1</accession>
<sequence length="54" mass="6321">MHRSDHSSPDTIDELTNEYRLSAHNYWATTLTDIEKVKRGYRETIRTAKKAKGQ</sequence>
<comment type="caution">
    <text evidence="1">The sequence shown here is derived from an EMBL/GenBank/DDBJ whole genome shotgun (WGS) entry which is preliminary data.</text>
</comment>
<dbReference type="AlphaFoldDB" id="U7QRW1"/>
<name>U7QRW1_PHOTE</name>
<dbReference type="RefSeq" id="WP_023046298.1">
    <property type="nucleotide sequence ID" value="NZ_AXDT01000276.1"/>
</dbReference>